<sequence length="1061" mass="116968">MMYHKEKHKNQKLRFKPSRVALVVGSILLSTATIEQTAFAQDVSNVAKGNVTQDDVEVIEITGIKSSIEGALLEKRASDIITDGISADDLGNFPDLNLGEALQRIPGVQIDRENSRRSATISVRGLPGAFALTTVQGQGIASAGTAGRSANPFGMFDSSIFNGAYVTKSFRSDILSGGLSANVDLRINSALDRKDGQVVVKASAGYEELTQDIVPEFFMTGSKHFNDGKLGVYATASWQDMSFRRDVANINGYNVIGANASRGFGQYANVDRSGLEDNAVLITPREYRQESQISEGNRISFATGFEYVINDEMNFRLDGIYAKRDLSAARTNFLIVDLKRSPNQITQVGDITPIGLTNYLDPSNPDAPLLPTHVLSNFEFDDPSVNIEDRNFPTSEEVYAIYPQFNYEGENLKGRVIATLSEANNLRAQEQYRVSVNQVGNNADIDDSNGITGSINTGLGNWDNFAFNYNLPDGALALQGEGVLSGNDISINRLTGLTPRLRCAEVIDNACTRDAQGNIIYNELDSRVNNGVVVTGGNTAARRTYQSLGTDWEYSLYDVGPITGVKVGAMYTKEEGEAARADNSAIGLNTSNFPEQIFGTLIDQSDSITKGNGYFGGKLPGAEIDDYLSIQIPALVDVLLPVNPEENTTNEPLITDIPLFSDLTPYYQRGPNAVQRRRTSNFTSERESLEAFVMVNFSGDDYDIPVRGNLGLRYVTADMSGRLLNPAVVGTADVENSYTDILPSVNIIYDLTDDVVLRGAYYETFETPELTEFSPAPTTIEISLPNDDPDSDNFGLTSVTANITSVDVEPRTSKAYDLGFAWYNRKGSLVGLNYFNKEVIGDIDKQVICPSEGITLTGELTILPNAATADSFETGALLLDGTTCRIDDGFTGEDLTRNRRIRIEQNVNLDAVTTVEGIEFQIIQNLDFLDNFFKDFGFQFNYTKISNRNSEDRPLDRVSPETYNLIGYYERDNYGIRLAYNFRDEYGVQGASTAVVGERIVGARGQLDLQANYKFDNNIDVRLQMFNLTDEDPFEYQDTELLPRRLQYDGRTVKLSVQKRF</sequence>
<evidence type="ECO:0000259" key="6">
    <source>
        <dbReference type="Pfam" id="PF00593"/>
    </source>
</evidence>
<keyword evidence="5" id="KW-0732">Signal</keyword>
<evidence type="ECO:0000256" key="3">
    <source>
        <dbReference type="ARBA" id="ARBA00023237"/>
    </source>
</evidence>
<keyword evidence="8" id="KW-0675">Receptor</keyword>
<evidence type="ECO:0000256" key="2">
    <source>
        <dbReference type="ARBA" id="ARBA00023136"/>
    </source>
</evidence>
<comment type="caution">
    <text evidence="8">The sequence shown here is derived from an EMBL/GenBank/DDBJ whole genome shotgun (WGS) entry which is preliminary data.</text>
</comment>
<comment type="similarity">
    <text evidence="4">Belongs to the TonB-dependent receptor family.</text>
</comment>
<dbReference type="InterPro" id="IPR012910">
    <property type="entry name" value="Plug_dom"/>
</dbReference>
<feature type="signal peptide" evidence="5">
    <location>
        <begin position="1"/>
        <end position="40"/>
    </location>
</feature>
<keyword evidence="2 4" id="KW-0472">Membrane</keyword>
<evidence type="ECO:0000313" key="8">
    <source>
        <dbReference type="EMBL" id="MCF2948883.1"/>
    </source>
</evidence>
<dbReference type="Gene3D" id="2.170.130.10">
    <property type="entry name" value="TonB-dependent receptor, plug domain"/>
    <property type="match status" value="1"/>
</dbReference>
<name>A0ABS9D7F0_9ALTE</name>
<dbReference type="Pfam" id="PF00593">
    <property type="entry name" value="TonB_dep_Rec_b-barrel"/>
    <property type="match status" value="1"/>
</dbReference>
<feature type="domain" description="TonB-dependent receptor plug" evidence="7">
    <location>
        <begin position="78"/>
        <end position="164"/>
    </location>
</feature>
<dbReference type="InterPro" id="IPR010104">
    <property type="entry name" value="TonB_rcpt_bac"/>
</dbReference>
<dbReference type="SUPFAM" id="SSF56935">
    <property type="entry name" value="Porins"/>
    <property type="match status" value="1"/>
</dbReference>
<evidence type="ECO:0000259" key="7">
    <source>
        <dbReference type="Pfam" id="PF07715"/>
    </source>
</evidence>
<dbReference type="PANTHER" id="PTHR40980">
    <property type="entry name" value="PLUG DOMAIN-CONTAINING PROTEIN"/>
    <property type="match status" value="1"/>
</dbReference>
<keyword evidence="9" id="KW-1185">Reference proteome</keyword>
<evidence type="ECO:0000313" key="9">
    <source>
        <dbReference type="Proteomes" id="UP001521137"/>
    </source>
</evidence>
<dbReference type="Pfam" id="PF07715">
    <property type="entry name" value="Plug"/>
    <property type="match status" value="1"/>
</dbReference>
<dbReference type="InterPro" id="IPR036942">
    <property type="entry name" value="Beta-barrel_TonB_sf"/>
</dbReference>
<protein>
    <submittedName>
        <fullName evidence="8">TonB-dependent receptor</fullName>
    </submittedName>
</protein>
<dbReference type="InterPro" id="IPR037066">
    <property type="entry name" value="Plug_dom_sf"/>
</dbReference>
<gene>
    <name evidence="8" type="ORF">L0668_12250</name>
</gene>
<dbReference type="NCBIfam" id="TIGR01782">
    <property type="entry name" value="TonB-Xanth-Caul"/>
    <property type="match status" value="1"/>
</dbReference>
<dbReference type="Proteomes" id="UP001521137">
    <property type="component" value="Unassembled WGS sequence"/>
</dbReference>
<organism evidence="8 9">
    <name type="scientific">Paraglaciecola algarum</name>
    <dbReference type="NCBI Taxonomy" id="3050085"/>
    <lineage>
        <taxon>Bacteria</taxon>
        <taxon>Pseudomonadati</taxon>
        <taxon>Pseudomonadota</taxon>
        <taxon>Gammaproteobacteria</taxon>
        <taxon>Alteromonadales</taxon>
        <taxon>Alteromonadaceae</taxon>
        <taxon>Paraglaciecola</taxon>
    </lineage>
</organism>
<dbReference type="Gene3D" id="2.40.170.20">
    <property type="entry name" value="TonB-dependent receptor, beta-barrel domain"/>
    <property type="match status" value="1"/>
</dbReference>
<keyword evidence="4" id="KW-0798">TonB box</keyword>
<dbReference type="InterPro" id="IPR000531">
    <property type="entry name" value="Beta-barrel_TonB"/>
</dbReference>
<evidence type="ECO:0000256" key="4">
    <source>
        <dbReference type="RuleBase" id="RU003357"/>
    </source>
</evidence>
<reference evidence="8 9" key="1">
    <citation type="submission" date="2022-01" db="EMBL/GenBank/DDBJ databases">
        <title>Paraglaciecola sp. G1-23.</title>
        <authorList>
            <person name="Jin M.S."/>
            <person name="Han D.M."/>
            <person name="Kim H.M."/>
            <person name="Jeon C.O."/>
        </authorList>
    </citation>
    <scope>NUCLEOTIDE SEQUENCE [LARGE SCALE GENOMIC DNA]</scope>
    <source>
        <strain evidence="8 9">G1-23</strain>
    </source>
</reference>
<dbReference type="PANTHER" id="PTHR40980:SF4">
    <property type="entry name" value="TONB-DEPENDENT RECEPTOR-LIKE BETA-BARREL DOMAIN-CONTAINING PROTEIN"/>
    <property type="match status" value="1"/>
</dbReference>
<accession>A0ABS9D7F0</accession>
<evidence type="ECO:0000256" key="1">
    <source>
        <dbReference type="ARBA" id="ARBA00004442"/>
    </source>
</evidence>
<feature type="domain" description="TonB-dependent receptor-like beta-barrel" evidence="6">
    <location>
        <begin position="534"/>
        <end position="1028"/>
    </location>
</feature>
<dbReference type="RefSeq" id="WP_235312923.1">
    <property type="nucleotide sequence ID" value="NZ_JAKGAS010000006.1"/>
</dbReference>
<keyword evidence="3" id="KW-0998">Cell outer membrane</keyword>
<proteinExistence type="inferred from homology"/>
<feature type="chain" id="PRO_5046112599" evidence="5">
    <location>
        <begin position="41"/>
        <end position="1061"/>
    </location>
</feature>
<comment type="subcellular location">
    <subcellularLocation>
        <location evidence="1 4">Cell outer membrane</location>
    </subcellularLocation>
</comment>
<evidence type="ECO:0000256" key="5">
    <source>
        <dbReference type="SAM" id="SignalP"/>
    </source>
</evidence>
<dbReference type="EMBL" id="JAKGAS010000006">
    <property type="protein sequence ID" value="MCF2948883.1"/>
    <property type="molecule type" value="Genomic_DNA"/>
</dbReference>